<evidence type="ECO:0000256" key="1">
    <source>
        <dbReference type="SAM" id="MobiDB-lite"/>
    </source>
</evidence>
<evidence type="ECO:0000259" key="3">
    <source>
        <dbReference type="Pfam" id="PF13240"/>
    </source>
</evidence>
<feature type="domain" description="Zinc-ribbon" evidence="3">
    <location>
        <begin position="3"/>
        <end position="25"/>
    </location>
</feature>
<organism evidence="4 5">
    <name type="scientific">Methanoplanus limicola DSM 2279</name>
    <dbReference type="NCBI Taxonomy" id="937775"/>
    <lineage>
        <taxon>Archaea</taxon>
        <taxon>Methanobacteriati</taxon>
        <taxon>Methanobacteriota</taxon>
        <taxon>Stenosarchaea group</taxon>
        <taxon>Methanomicrobia</taxon>
        <taxon>Methanomicrobiales</taxon>
        <taxon>Methanomicrobiaceae</taxon>
        <taxon>Methanoplanus</taxon>
    </lineage>
</organism>
<dbReference type="OrthoDB" id="64860at2157"/>
<evidence type="ECO:0000313" key="5">
    <source>
        <dbReference type="Proteomes" id="UP000005741"/>
    </source>
</evidence>
<sequence>MAFCEQCGAKISEGARFCKNCGAKVESGASGITNEDSGAVIHQSPEREEAAVHHAEPEVSAPVSRSPDVTVNKVNADEHKAGYEAETPKVYEAPPVVHTPPQAGKASSGGDLRNPLIAAVASFFFPGLGQTYAGEQKRGLIFIAGTLIIGYFLGIVMIIPMLWATYDAYKLSKMVNSGEKEFTAPSVKNYAIFFALWIVLVILLGALDLVLYGNRMYSYSDYDFVDPMASQPRF</sequence>
<dbReference type="AlphaFoldDB" id="H1Z108"/>
<dbReference type="InParanoid" id="H1Z108"/>
<dbReference type="RefSeq" id="WP_004076123.1">
    <property type="nucleotide sequence ID" value="NZ_CM001436.1"/>
</dbReference>
<feature type="compositionally biased region" description="Basic and acidic residues" evidence="1">
    <location>
        <begin position="45"/>
        <end position="57"/>
    </location>
</feature>
<keyword evidence="2" id="KW-0472">Membrane</keyword>
<feature type="region of interest" description="Disordered" evidence="1">
    <location>
        <begin position="45"/>
        <end position="66"/>
    </location>
</feature>
<dbReference type="Proteomes" id="UP000005741">
    <property type="component" value="Chromosome"/>
</dbReference>
<keyword evidence="2" id="KW-1133">Transmembrane helix</keyword>
<reference evidence="4 5" key="1">
    <citation type="submission" date="2011-10" db="EMBL/GenBank/DDBJ databases">
        <title>The Improved High-Quality Draft genome of Methanoplanus limicola DSM 2279.</title>
        <authorList>
            <consortium name="US DOE Joint Genome Institute (JGI-PGF)"/>
            <person name="Lucas S."/>
            <person name="Copeland A."/>
            <person name="Lapidus A."/>
            <person name="Glavina del Rio T."/>
            <person name="Dalin E."/>
            <person name="Tice H."/>
            <person name="Bruce D."/>
            <person name="Goodwin L."/>
            <person name="Pitluck S."/>
            <person name="Peters L."/>
            <person name="Mikhailova N."/>
            <person name="Lu M."/>
            <person name="Kyrpides N."/>
            <person name="Mavromatis K."/>
            <person name="Ivanova N."/>
            <person name="Markowitz V."/>
            <person name="Cheng J.-F."/>
            <person name="Hugenholtz P."/>
            <person name="Woyke T."/>
            <person name="Wu D."/>
            <person name="Wirth R."/>
            <person name="Brambilla E.-M."/>
            <person name="Klenk H.-P."/>
            <person name="Eisen J.A."/>
        </authorList>
    </citation>
    <scope>NUCLEOTIDE SEQUENCE [LARGE SCALE GENOMIC DNA]</scope>
    <source>
        <strain evidence="4 5">DSM 2279</strain>
    </source>
</reference>
<protein>
    <recommendedName>
        <fullName evidence="3">Zinc-ribbon domain-containing protein</fullName>
    </recommendedName>
</protein>
<keyword evidence="5" id="KW-1185">Reference proteome</keyword>
<accession>H1Z108</accession>
<keyword evidence="2" id="KW-0812">Transmembrane</keyword>
<dbReference type="HOGENOM" id="CLU_1182886_0_0_2"/>
<dbReference type="EMBL" id="CM001436">
    <property type="protein sequence ID" value="EHQ34484.1"/>
    <property type="molecule type" value="Genomic_DNA"/>
</dbReference>
<dbReference type="InterPro" id="IPR026870">
    <property type="entry name" value="Zinc_ribbon_dom"/>
</dbReference>
<name>H1Z108_9EURY</name>
<evidence type="ECO:0000313" key="4">
    <source>
        <dbReference type="EMBL" id="EHQ34484.1"/>
    </source>
</evidence>
<feature type="transmembrane region" description="Helical" evidence="2">
    <location>
        <begin position="140"/>
        <end position="164"/>
    </location>
</feature>
<dbReference type="STRING" id="937775.Metlim_0343"/>
<dbReference type="Pfam" id="PF13240">
    <property type="entry name" value="Zn_Ribbon_1"/>
    <property type="match status" value="1"/>
</dbReference>
<evidence type="ECO:0000256" key="2">
    <source>
        <dbReference type="SAM" id="Phobius"/>
    </source>
</evidence>
<feature type="transmembrane region" description="Helical" evidence="2">
    <location>
        <begin position="190"/>
        <end position="212"/>
    </location>
</feature>
<gene>
    <name evidence="4" type="ORF">Metlim_0343</name>
</gene>
<proteinExistence type="predicted"/>